<dbReference type="SMART" id="SM00408">
    <property type="entry name" value="IGc2"/>
    <property type="match status" value="3"/>
</dbReference>
<keyword evidence="9" id="KW-1015">Disulfide bond</keyword>
<keyword evidence="4 13" id="KW-0812">Transmembrane</keyword>
<dbReference type="PANTHER" id="PTHR45842">
    <property type="entry name" value="SYNAPTIC ADHESION-LIKE MOLECULE SALM"/>
    <property type="match status" value="1"/>
</dbReference>
<evidence type="ECO:0000256" key="9">
    <source>
        <dbReference type="ARBA" id="ARBA00023157"/>
    </source>
</evidence>
<dbReference type="SUPFAM" id="SSF52058">
    <property type="entry name" value="L domain-like"/>
    <property type="match status" value="1"/>
</dbReference>
<keyword evidence="6" id="KW-0677">Repeat</keyword>
<dbReference type="Ensembl" id="ENSSTUT00000044041.1">
    <property type="protein sequence ID" value="ENSSTUP00000042169.1"/>
    <property type="gene ID" value="ENSSTUG00000017707.1"/>
</dbReference>
<dbReference type="Gene3D" id="2.60.40.10">
    <property type="entry name" value="Immunoglobulins"/>
    <property type="match status" value="3"/>
</dbReference>
<dbReference type="Pfam" id="PF13855">
    <property type="entry name" value="LRR_8"/>
    <property type="match status" value="3"/>
</dbReference>
<sequence length="871" mass="96286">VFSIVHWSRSICQLRPLQRLETLDLSNNSIVDIKADSFPALPLKNLIMNNNRISTLETGCFVNLSSTLQILRLNRNRLSTIPAKIFQLPNLQHLELNRNRVRRVEGLTFHGLHALRSLKIQRNGISRLMDGAFWGLSNMEVLQLDYNNLTEVSKGWLYGLLTLQQLHLGHNAISRIRPDAWEFCQKLSELDISSNHLTRLEESSFVGLSLLDELHIGDNRVSFIADGAFRGLSHLQMLDLQNNEISWTIEDMNGPFSALDKLRKLFLQGNQILDLQINIIIRLSQLHLNTSSLLCDCQLKWFPLWVAEQAFLPYVNASCAHPLMLKGKSVFTVRQEDFVCDDFPKPQITVQPETQSAIKSTNVTFVCSAASSSDSPMTFAWKKDNEVLNDAEIYNQAHLRAQGGGQGRETEVTEYTTTLQLRSVEFTSEGKYQCVISNHFGSSYSTKAKLTVNMLPSFTKMPMDLSIRAGATARLECAAVGHPSPQIAWQKDGGTDFPAARERRMHVMPEDDVFFIVDVKTEDIGLYSCTAQNTAGAISANATLTVLETPSFLRPLMDRTVAKGETAVLQCIAGGSPSPRLNWTKDDSPLVVTERHFFAAGNQLLIIVDAAEGDAGKYTCEMSNTLGTQRGNVRLAVLPNPNCDFGVGASGGVDSDEDGWTTVGIVIIAVVCCVVGTSLVWVVIIYHTRRRNEDCSVTNTDETNLPADIPSYLSSQGTLADRQDGYVPSESGSGNHQFMASSMSGFYMQPKDMNGRRGRPICIDSYSGSLTSSKRRDYYPCGGALQDPFDHGSPSVLMQMPNSSSFHGPPHLQGEGPPSMDEGDGSEYGRPRETRLSSSNTFMGMSEDISKFGFGSSQAHFKSTQKCNSLN</sequence>
<evidence type="ECO:0000313" key="16">
    <source>
        <dbReference type="Proteomes" id="UP000472277"/>
    </source>
</evidence>
<evidence type="ECO:0000259" key="14">
    <source>
        <dbReference type="PROSITE" id="PS50835"/>
    </source>
</evidence>
<keyword evidence="3" id="KW-0433">Leucine-rich repeat</keyword>
<evidence type="ECO:0000256" key="6">
    <source>
        <dbReference type="ARBA" id="ARBA00022737"/>
    </source>
</evidence>
<feature type="domain" description="Ig-like" evidence="14">
    <location>
        <begin position="456"/>
        <end position="545"/>
    </location>
</feature>
<feature type="region of interest" description="Disordered" evidence="12">
    <location>
        <begin position="790"/>
        <end position="842"/>
    </location>
</feature>
<dbReference type="InterPro" id="IPR003599">
    <property type="entry name" value="Ig_sub"/>
</dbReference>
<protein>
    <submittedName>
        <fullName evidence="15">Leucine-rich repeats and immunoglobulin-like domains 3</fullName>
    </submittedName>
</protein>
<evidence type="ECO:0000256" key="13">
    <source>
        <dbReference type="SAM" id="Phobius"/>
    </source>
</evidence>
<evidence type="ECO:0000256" key="1">
    <source>
        <dbReference type="ARBA" id="ARBA00004251"/>
    </source>
</evidence>
<evidence type="ECO:0000256" key="8">
    <source>
        <dbReference type="ARBA" id="ARBA00023136"/>
    </source>
</evidence>
<dbReference type="FunFam" id="2.60.40.10:FF:000224">
    <property type="entry name" value="Leucine rich repeats and immunoglobulin like domains 3"/>
    <property type="match status" value="1"/>
</dbReference>
<name>A0A673Z4V4_SALTR</name>
<dbReference type="Pfam" id="PF07679">
    <property type="entry name" value="I-set"/>
    <property type="match status" value="2"/>
</dbReference>
<reference evidence="15" key="2">
    <citation type="submission" date="2025-09" db="UniProtKB">
        <authorList>
            <consortium name="Ensembl"/>
        </authorList>
    </citation>
    <scope>IDENTIFICATION</scope>
</reference>
<dbReference type="InterPro" id="IPR013783">
    <property type="entry name" value="Ig-like_fold"/>
</dbReference>
<gene>
    <name evidence="15" type="primary">LRIG3</name>
    <name evidence="15" type="synonym">LOC115198910</name>
</gene>
<evidence type="ECO:0000256" key="7">
    <source>
        <dbReference type="ARBA" id="ARBA00022989"/>
    </source>
</evidence>
<evidence type="ECO:0000256" key="4">
    <source>
        <dbReference type="ARBA" id="ARBA00022692"/>
    </source>
</evidence>
<dbReference type="InterPro" id="IPR032675">
    <property type="entry name" value="LRR_dom_sf"/>
</dbReference>
<dbReference type="PROSITE" id="PS51450">
    <property type="entry name" value="LRR"/>
    <property type="match status" value="3"/>
</dbReference>
<dbReference type="PROSITE" id="PS50835">
    <property type="entry name" value="IG_LIKE"/>
    <property type="match status" value="3"/>
</dbReference>
<comment type="subcellular location">
    <subcellularLocation>
        <location evidence="1">Cell membrane</location>
        <topology evidence="1">Single-pass type I membrane protein</topology>
    </subcellularLocation>
</comment>
<evidence type="ECO:0000313" key="15">
    <source>
        <dbReference type="Ensembl" id="ENSSTUP00000042169.1"/>
    </source>
</evidence>
<keyword evidence="5" id="KW-0732">Signal</keyword>
<feature type="domain" description="Ig-like" evidence="14">
    <location>
        <begin position="550"/>
        <end position="636"/>
    </location>
</feature>
<dbReference type="InterPro" id="IPR001611">
    <property type="entry name" value="Leu-rich_rpt"/>
</dbReference>
<keyword evidence="16" id="KW-1185">Reference proteome</keyword>
<dbReference type="CDD" id="cd05763">
    <property type="entry name" value="IgI_LRIG1-like"/>
    <property type="match status" value="1"/>
</dbReference>
<evidence type="ECO:0000256" key="3">
    <source>
        <dbReference type="ARBA" id="ARBA00022614"/>
    </source>
</evidence>
<evidence type="ECO:0000256" key="10">
    <source>
        <dbReference type="ARBA" id="ARBA00023180"/>
    </source>
</evidence>
<dbReference type="InterPro" id="IPR003598">
    <property type="entry name" value="Ig_sub2"/>
</dbReference>
<dbReference type="SMART" id="SM00369">
    <property type="entry name" value="LRR_TYP"/>
    <property type="match status" value="11"/>
</dbReference>
<dbReference type="Gene3D" id="3.80.10.10">
    <property type="entry name" value="Ribonuclease Inhibitor"/>
    <property type="match status" value="3"/>
</dbReference>
<dbReference type="InterPro" id="IPR050467">
    <property type="entry name" value="LRFN"/>
</dbReference>
<evidence type="ECO:0000256" key="5">
    <source>
        <dbReference type="ARBA" id="ARBA00022729"/>
    </source>
</evidence>
<dbReference type="PANTHER" id="PTHR45842:SF16">
    <property type="entry name" value="LEUCINE-RICH REPEATS AND IMMUNOGLOBULIN-LIKE DOMAINS 3"/>
    <property type="match status" value="1"/>
</dbReference>
<dbReference type="SMART" id="SM00365">
    <property type="entry name" value="LRR_SD22"/>
    <property type="match status" value="6"/>
</dbReference>
<dbReference type="InterPro" id="IPR000483">
    <property type="entry name" value="Cys-rich_flank_reg_C"/>
</dbReference>
<dbReference type="InterPro" id="IPR003591">
    <property type="entry name" value="Leu-rich_rpt_typical-subtyp"/>
</dbReference>
<evidence type="ECO:0000256" key="12">
    <source>
        <dbReference type="SAM" id="MobiDB-lite"/>
    </source>
</evidence>
<dbReference type="Pfam" id="PF13927">
    <property type="entry name" value="Ig_3"/>
    <property type="match status" value="1"/>
</dbReference>
<accession>A0A673Z4V4</accession>
<dbReference type="InterPro" id="IPR013098">
    <property type="entry name" value="Ig_I-set"/>
</dbReference>
<reference evidence="15" key="1">
    <citation type="submission" date="2025-08" db="UniProtKB">
        <authorList>
            <consortium name="Ensembl"/>
        </authorList>
    </citation>
    <scope>IDENTIFICATION</scope>
</reference>
<proteinExistence type="predicted"/>
<keyword evidence="10" id="KW-0325">Glycoprotein</keyword>
<dbReference type="SMART" id="SM00082">
    <property type="entry name" value="LRRCT"/>
    <property type="match status" value="1"/>
</dbReference>
<dbReference type="FunFam" id="2.60.40.10:FF:000150">
    <property type="entry name" value="Leucine rich repeats and immunoglobulin like domains 3"/>
    <property type="match status" value="1"/>
</dbReference>
<organism evidence="15 16">
    <name type="scientific">Salmo trutta</name>
    <name type="common">Brown trout</name>
    <dbReference type="NCBI Taxonomy" id="8032"/>
    <lineage>
        <taxon>Eukaryota</taxon>
        <taxon>Metazoa</taxon>
        <taxon>Chordata</taxon>
        <taxon>Craniata</taxon>
        <taxon>Vertebrata</taxon>
        <taxon>Euteleostomi</taxon>
        <taxon>Actinopterygii</taxon>
        <taxon>Neopterygii</taxon>
        <taxon>Teleostei</taxon>
        <taxon>Protacanthopterygii</taxon>
        <taxon>Salmoniformes</taxon>
        <taxon>Salmonidae</taxon>
        <taxon>Salmoninae</taxon>
        <taxon>Salmo</taxon>
    </lineage>
</organism>
<dbReference type="SUPFAM" id="SSF48726">
    <property type="entry name" value="Immunoglobulin"/>
    <property type="match status" value="3"/>
</dbReference>
<dbReference type="InterPro" id="IPR007110">
    <property type="entry name" value="Ig-like_dom"/>
</dbReference>
<dbReference type="GO" id="GO:0005886">
    <property type="term" value="C:plasma membrane"/>
    <property type="evidence" value="ECO:0007669"/>
    <property type="project" value="UniProtKB-SubCell"/>
</dbReference>
<dbReference type="Proteomes" id="UP000472277">
    <property type="component" value="Chromosome 8"/>
</dbReference>
<evidence type="ECO:0000256" key="11">
    <source>
        <dbReference type="ARBA" id="ARBA00023319"/>
    </source>
</evidence>
<dbReference type="AlphaFoldDB" id="A0A673Z4V4"/>
<evidence type="ECO:0000256" key="2">
    <source>
        <dbReference type="ARBA" id="ARBA00022475"/>
    </source>
</evidence>
<feature type="domain" description="Ig-like" evidence="14">
    <location>
        <begin position="346"/>
        <end position="451"/>
    </location>
</feature>
<dbReference type="InterPro" id="IPR036179">
    <property type="entry name" value="Ig-like_dom_sf"/>
</dbReference>
<keyword evidence="7 13" id="KW-1133">Transmembrane helix</keyword>
<keyword evidence="8 13" id="KW-0472">Membrane</keyword>
<dbReference type="GeneTree" id="ENSGT00940000157098"/>
<keyword evidence="2" id="KW-1003">Cell membrane</keyword>
<feature type="transmembrane region" description="Helical" evidence="13">
    <location>
        <begin position="663"/>
        <end position="686"/>
    </location>
</feature>
<keyword evidence="11" id="KW-0393">Immunoglobulin domain</keyword>
<dbReference type="FunFam" id="2.60.40.10:FF:000161">
    <property type="entry name" value="Leucine rich repeats and immunoglobulin like domains 2"/>
    <property type="match status" value="1"/>
</dbReference>
<dbReference type="SMART" id="SM00409">
    <property type="entry name" value="IG"/>
    <property type="match status" value="3"/>
</dbReference>